<organism evidence="1 2">
    <name type="scientific">Fibrobacter intestinalis</name>
    <dbReference type="NCBI Taxonomy" id="28122"/>
    <lineage>
        <taxon>Bacteria</taxon>
        <taxon>Pseudomonadati</taxon>
        <taxon>Fibrobacterota</taxon>
        <taxon>Fibrobacteria</taxon>
        <taxon>Fibrobacterales</taxon>
        <taxon>Fibrobacteraceae</taxon>
        <taxon>Fibrobacter</taxon>
    </lineage>
</organism>
<gene>
    <name evidence="1" type="ORF">SAMN05720469_11012</name>
</gene>
<accession>A0A1M6TI09</accession>
<keyword evidence="2" id="KW-1185">Reference proteome</keyword>
<protein>
    <submittedName>
        <fullName evidence="1">Uncharacterized protein</fullName>
    </submittedName>
</protein>
<reference evidence="2" key="1">
    <citation type="submission" date="2016-11" db="EMBL/GenBank/DDBJ databases">
        <authorList>
            <person name="Varghese N."/>
            <person name="Submissions S."/>
        </authorList>
    </citation>
    <scope>NUCLEOTIDE SEQUENCE [LARGE SCALE GENOMIC DNA]</scope>
    <source>
        <strain evidence="2">UWOS</strain>
    </source>
</reference>
<dbReference type="EMBL" id="FRAW01000010">
    <property type="protein sequence ID" value="SHK56625.1"/>
    <property type="molecule type" value="Genomic_DNA"/>
</dbReference>
<evidence type="ECO:0000313" key="2">
    <source>
        <dbReference type="Proteomes" id="UP000184275"/>
    </source>
</evidence>
<dbReference type="RefSeq" id="WP_073303732.1">
    <property type="nucleotide sequence ID" value="NZ_FRAW01000010.1"/>
</dbReference>
<evidence type="ECO:0000313" key="1">
    <source>
        <dbReference type="EMBL" id="SHK56625.1"/>
    </source>
</evidence>
<sequence>MEEQNEELRILTTEEKIQSVKALIEAQQKSPYKSRFNEILDSFEDFLMMRPEPPKEWQDRFDASGKKFDYWQIVLPADFQDPFEDDLGNIRRLRNEFADTKPSMALEHLLISQNYFLYENGHAAPIPAPQPVLMLESMNDENSKIDWDCCFTLFGDGSYYAYNLEQDEEEELGEDFQTVLAQKIGILSEMRLIIPTEGRDYGILHS</sequence>
<dbReference type="Proteomes" id="UP000184275">
    <property type="component" value="Unassembled WGS sequence"/>
</dbReference>
<proteinExistence type="predicted"/>
<dbReference type="AlphaFoldDB" id="A0A1M6TI09"/>
<name>A0A1M6TI09_9BACT</name>